<protein>
    <submittedName>
        <fullName evidence="2">Peptidoglycan/LPS O-acetylase OafA/YrhL</fullName>
    </submittedName>
</protein>
<keyword evidence="3" id="KW-1185">Reference proteome</keyword>
<sequence length="108" mass="11878">MISGWRTNRQIGPEPLLVKIRPAIIYASCCVGATGLLIAFYWLVRSDRANIYVGCGFFGCVMVLGMVQLLQTRRFLNAGALLVLAVILIAAALWTHEMMSPTVRIVPV</sequence>
<accession>A0A7W6JE83</accession>
<evidence type="ECO:0000256" key="1">
    <source>
        <dbReference type="SAM" id="Phobius"/>
    </source>
</evidence>
<dbReference type="EMBL" id="JACIDM010000002">
    <property type="protein sequence ID" value="MBB4083481.1"/>
    <property type="molecule type" value="Genomic_DNA"/>
</dbReference>
<keyword evidence="1" id="KW-1133">Transmembrane helix</keyword>
<feature type="transmembrane region" description="Helical" evidence="1">
    <location>
        <begin position="75"/>
        <end position="94"/>
    </location>
</feature>
<proteinExistence type="predicted"/>
<organism evidence="2 3">
    <name type="scientific">Brevundimonas lenta</name>
    <dbReference type="NCBI Taxonomy" id="424796"/>
    <lineage>
        <taxon>Bacteria</taxon>
        <taxon>Pseudomonadati</taxon>
        <taxon>Pseudomonadota</taxon>
        <taxon>Alphaproteobacteria</taxon>
        <taxon>Caulobacterales</taxon>
        <taxon>Caulobacteraceae</taxon>
        <taxon>Brevundimonas</taxon>
    </lineage>
</organism>
<dbReference type="RefSeq" id="WP_183204571.1">
    <property type="nucleotide sequence ID" value="NZ_BAAAER010000009.1"/>
</dbReference>
<dbReference type="Proteomes" id="UP000529946">
    <property type="component" value="Unassembled WGS sequence"/>
</dbReference>
<feature type="transmembrane region" description="Helical" evidence="1">
    <location>
        <begin position="23"/>
        <end position="44"/>
    </location>
</feature>
<feature type="transmembrane region" description="Helical" evidence="1">
    <location>
        <begin position="51"/>
        <end position="69"/>
    </location>
</feature>
<gene>
    <name evidence="2" type="ORF">GGR12_002347</name>
</gene>
<name>A0A7W6JE83_9CAUL</name>
<comment type="caution">
    <text evidence="2">The sequence shown here is derived from an EMBL/GenBank/DDBJ whole genome shotgun (WGS) entry which is preliminary data.</text>
</comment>
<evidence type="ECO:0000313" key="2">
    <source>
        <dbReference type="EMBL" id="MBB4083481.1"/>
    </source>
</evidence>
<dbReference type="AlphaFoldDB" id="A0A7W6JE83"/>
<keyword evidence="1" id="KW-0472">Membrane</keyword>
<evidence type="ECO:0000313" key="3">
    <source>
        <dbReference type="Proteomes" id="UP000529946"/>
    </source>
</evidence>
<keyword evidence="1" id="KW-0812">Transmembrane</keyword>
<reference evidence="2 3" key="1">
    <citation type="submission" date="2020-08" db="EMBL/GenBank/DDBJ databases">
        <title>Genomic Encyclopedia of Type Strains, Phase IV (KMG-IV): sequencing the most valuable type-strain genomes for metagenomic binning, comparative biology and taxonomic classification.</title>
        <authorList>
            <person name="Goeker M."/>
        </authorList>
    </citation>
    <scope>NUCLEOTIDE SEQUENCE [LARGE SCALE GENOMIC DNA]</scope>
    <source>
        <strain evidence="2 3">DSM 23960</strain>
    </source>
</reference>